<dbReference type="PANTHER" id="PTHR34047:SF8">
    <property type="entry name" value="PROTEIN YKFC"/>
    <property type="match status" value="1"/>
</dbReference>
<keyword evidence="4" id="KW-1185">Reference proteome</keyword>
<dbReference type="InterPro" id="IPR003615">
    <property type="entry name" value="HNH_nuc"/>
</dbReference>
<evidence type="ECO:0000259" key="2">
    <source>
        <dbReference type="PROSITE" id="PS50878"/>
    </source>
</evidence>
<reference evidence="3 4" key="1">
    <citation type="submission" date="2020-06" db="EMBL/GenBank/DDBJ databases">
        <title>Frischella cerana isolated from Apis cerana gut homogenate.</title>
        <authorList>
            <person name="Wolter L.A."/>
            <person name="Suenami S."/>
            <person name="Miyazaki R."/>
        </authorList>
    </citation>
    <scope>NUCLEOTIDE SEQUENCE [LARGE SCALE GENOMIC DNA]</scope>
    <source>
        <strain evidence="3 4">Ac13</strain>
    </source>
</reference>
<protein>
    <submittedName>
        <fullName evidence="3">Group II intron reverse transcriptase/maturase</fullName>
        <ecNumber evidence="3">2.7.7.49</ecNumber>
    </submittedName>
</protein>
<dbReference type="InterPro" id="IPR030931">
    <property type="entry name" value="Group_II_RT_mat"/>
</dbReference>
<dbReference type="InterPro" id="IPR043128">
    <property type="entry name" value="Rev_trsase/Diguanyl_cyclase"/>
</dbReference>
<sequence>MKEYTKFNEKVKSSPAPATPDMNELWHKIDWVKATKHVKGLQVRIAKATIEGDYRKVKRLQRLLTRSTYAKQLAVRRVTENRGKRTAGVDKVTWSTPKSKWEAIATLTSKGYKPMPLRRVYIPKSDGKKRPLGIPTMKDRAMQALYLFALQPVAETTADKNSYGFRINRSTADAISHVHKIFSRKGSQMRQTAQWVLDADIQGCFDHINHDWLIENIPMNKRILAKWLKSGVVDMGQVTRTAEGTPQGGIISPTLANMALDSIDELLTKHFGVIGNRQRRANKVYMVRYADDFIISGSSKELLENEVLPIMREFLKERGLTLSEKKTHVVNIEQGFDFLGWTVKSFKGKLLIKPSKKNVKAFYRKVKETISAMKMVKQDILIGKLNPMLRGWANYHRSIVAKETYSKVDHLVWKAIWKWCCRRHGNRRKRFVKEKYFTKIQSRDWIFGTHTTNRHGEKIWTELLFCNRTEIKRHVKVKSEYNPFLPEWELYGETLYQKRMYEDYSHRSQWQRLYKEQKGRCGLCHLPITKETGWHDHHIIYRVQGGDNKLKNRVLLHPVCHTKVHALKLEVLKPT</sequence>
<comment type="caution">
    <text evidence="3">The sequence shown here is derived from an EMBL/GenBank/DDBJ whole genome shotgun (WGS) entry which is preliminary data.</text>
</comment>
<dbReference type="InterPro" id="IPR043502">
    <property type="entry name" value="DNA/RNA_pol_sf"/>
</dbReference>
<proteinExistence type="inferred from homology"/>
<dbReference type="CDD" id="cd00085">
    <property type="entry name" value="HNHc"/>
    <property type="match status" value="1"/>
</dbReference>
<dbReference type="Gene3D" id="3.30.70.270">
    <property type="match status" value="1"/>
</dbReference>
<dbReference type="Pfam" id="PF08388">
    <property type="entry name" value="GIIM"/>
    <property type="match status" value="1"/>
</dbReference>
<evidence type="ECO:0000313" key="4">
    <source>
        <dbReference type="Proteomes" id="UP000651208"/>
    </source>
</evidence>
<dbReference type="GO" id="GO:0003964">
    <property type="term" value="F:RNA-directed DNA polymerase activity"/>
    <property type="evidence" value="ECO:0007669"/>
    <property type="project" value="UniProtKB-KW"/>
</dbReference>
<keyword evidence="3" id="KW-0548">Nucleotidyltransferase</keyword>
<feature type="domain" description="Reverse transcriptase" evidence="2">
    <location>
        <begin position="103"/>
        <end position="343"/>
    </location>
</feature>
<dbReference type="InterPro" id="IPR000477">
    <property type="entry name" value="RT_dom"/>
</dbReference>
<accession>A0ABR7QUT4</accession>
<dbReference type="NCBIfam" id="TIGR04416">
    <property type="entry name" value="group_II_RT_mat"/>
    <property type="match status" value="1"/>
</dbReference>
<dbReference type="InterPro" id="IPR025960">
    <property type="entry name" value="RVT_N"/>
</dbReference>
<dbReference type="Gene3D" id="1.10.30.50">
    <property type="match status" value="1"/>
</dbReference>
<name>A0ABR7QUT4_9GAMM</name>
<dbReference type="Pfam" id="PF00078">
    <property type="entry name" value="RVT_1"/>
    <property type="match status" value="1"/>
</dbReference>
<dbReference type="CDD" id="cd01651">
    <property type="entry name" value="RT_G2_intron"/>
    <property type="match status" value="1"/>
</dbReference>
<dbReference type="Pfam" id="PF13655">
    <property type="entry name" value="RVT_N"/>
    <property type="match status" value="1"/>
</dbReference>
<dbReference type="Proteomes" id="UP000651208">
    <property type="component" value="Unassembled WGS sequence"/>
</dbReference>
<gene>
    <name evidence="3" type="primary">ltrA</name>
    <name evidence="3" type="ORF">FcAc13_01510</name>
</gene>
<dbReference type="EC" id="2.7.7.49" evidence="3"/>
<evidence type="ECO:0000313" key="3">
    <source>
        <dbReference type="EMBL" id="MBC9129983.1"/>
    </source>
</evidence>
<dbReference type="Pfam" id="PF01844">
    <property type="entry name" value="HNH"/>
    <property type="match status" value="1"/>
</dbReference>
<keyword evidence="3" id="KW-0695">RNA-directed DNA polymerase</keyword>
<dbReference type="EMBL" id="JABURY010000006">
    <property type="protein sequence ID" value="MBC9129983.1"/>
    <property type="molecule type" value="Genomic_DNA"/>
</dbReference>
<keyword evidence="3" id="KW-0808">Transferase</keyword>
<dbReference type="PANTHER" id="PTHR34047">
    <property type="entry name" value="NUCLEAR INTRON MATURASE 1, MITOCHONDRIAL-RELATED"/>
    <property type="match status" value="1"/>
</dbReference>
<organism evidence="3 4">
    <name type="scientific">Frischella japonica</name>
    <dbReference type="NCBI Taxonomy" id="2741544"/>
    <lineage>
        <taxon>Bacteria</taxon>
        <taxon>Pseudomonadati</taxon>
        <taxon>Pseudomonadota</taxon>
        <taxon>Gammaproteobacteria</taxon>
        <taxon>Orbales</taxon>
        <taxon>Orbaceae</taxon>
        <taxon>Frischella</taxon>
    </lineage>
</organism>
<dbReference type="SUPFAM" id="SSF56672">
    <property type="entry name" value="DNA/RNA polymerases"/>
    <property type="match status" value="1"/>
</dbReference>
<dbReference type="PROSITE" id="PS50878">
    <property type="entry name" value="RT_POL"/>
    <property type="match status" value="1"/>
</dbReference>
<dbReference type="SMART" id="SM00507">
    <property type="entry name" value="HNHc"/>
    <property type="match status" value="1"/>
</dbReference>
<dbReference type="InterPro" id="IPR002711">
    <property type="entry name" value="HNH"/>
</dbReference>
<dbReference type="InterPro" id="IPR013597">
    <property type="entry name" value="Mat_intron_G2"/>
</dbReference>
<comment type="similarity">
    <text evidence="1">Belongs to the bacterial reverse transcriptase family.</text>
</comment>
<evidence type="ECO:0000256" key="1">
    <source>
        <dbReference type="ARBA" id="ARBA00034120"/>
    </source>
</evidence>
<dbReference type="InterPro" id="IPR051083">
    <property type="entry name" value="GrpII_Intron_Splice-Mob/Def"/>
</dbReference>